<evidence type="ECO:0000259" key="2">
    <source>
        <dbReference type="Pfam" id="PF15902"/>
    </source>
</evidence>
<dbReference type="Gene3D" id="2.130.10.10">
    <property type="entry name" value="YVTN repeat-like/Quinoprotein amine dehydrogenase"/>
    <property type="match status" value="2"/>
</dbReference>
<dbReference type="CDD" id="cd15482">
    <property type="entry name" value="Sialidase_non-viral"/>
    <property type="match status" value="1"/>
</dbReference>
<reference evidence="3 4" key="1">
    <citation type="submission" date="2022-04" db="EMBL/GenBank/DDBJ databases">
        <title>Hymenobacter sp. isolated from the air.</title>
        <authorList>
            <person name="Won M."/>
            <person name="Lee C.-M."/>
            <person name="Woen H.-Y."/>
            <person name="Kwon S.-W."/>
        </authorList>
    </citation>
    <scope>NUCLEOTIDE SEQUENCE [LARGE SCALE GENOMIC DNA]</scope>
    <source>
        <strain evidence="4">5516 S-25</strain>
    </source>
</reference>
<keyword evidence="1" id="KW-0677">Repeat</keyword>
<dbReference type="SUPFAM" id="SSF110296">
    <property type="entry name" value="Oligoxyloglucan reducing end-specific cellobiohydrolase"/>
    <property type="match status" value="1"/>
</dbReference>
<organism evidence="3 4">
    <name type="scientific">Hymenobacter sublimis</name>
    <dbReference type="NCBI Taxonomy" id="2933777"/>
    <lineage>
        <taxon>Bacteria</taxon>
        <taxon>Pseudomonadati</taxon>
        <taxon>Bacteroidota</taxon>
        <taxon>Cytophagia</taxon>
        <taxon>Cytophagales</taxon>
        <taxon>Hymenobacteraceae</taxon>
        <taxon>Hymenobacter</taxon>
    </lineage>
</organism>
<name>A0ABY4JBP7_9BACT</name>
<dbReference type="EMBL" id="CP095848">
    <property type="protein sequence ID" value="UPL50242.1"/>
    <property type="molecule type" value="Genomic_DNA"/>
</dbReference>
<feature type="domain" description="Sortilin N-terminal" evidence="2">
    <location>
        <begin position="109"/>
        <end position="221"/>
    </location>
</feature>
<evidence type="ECO:0000256" key="1">
    <source>
        <dbReference type="ARBA" id="ARBA00022737"/>
    </source>
</evidence>
<evidence type="ECO:0000313" key="4">
    <source>
        <dbReference type="Proteomes" id="UP000829647"/>
    </source>
</evidence>
<sequence>MMHKLLFSFLLLLFTFPVVGQDEYLARLPVVGGFSEISVSPAEEVWIATKAGNIYYTKQVGAVWNYASITGATTGAVSLGQTYERVTHFSENVLMVSGFIQDKGEQDFVYWSDNHGASWRKVTFGKSSWIDACYATPTGKAWMSGSSQLIYCTEDSGRSWREFNKVESTGNLRFSTIHFAPDEKTGLFGSHWNVLYRTTDNCRTWEKLPTPLSQNKYRKLSKEQRPEVRKARIFGKYYLLNQEGKVFITPSNHVDWQRLPEVIDFEVSPAGHLYTVQKDLTIQLYQQDFSPIWHSTQPLDQAPRALFVRNEKLFAVTHDKVYRIEPAQFTAARLLTNQIDIPDPELTIRSHGAEYGVDGQDIVRYDKASKRWARFLTAPFPIATAALFNGQLLVADQPLTNYFRVDEQRKVLLPFTLPASLFGQQANAVAEFHVERGSQGCFHADNSRRSFARKGNQFELMTPKKPNAFLPKMAERIPASVVAELVAALDQSRTQAVQLSDLGISKDHVEHFQAFIDREAEKIKKQGFTPFDRDNLYQFPGENADFSFYKNTAGNLASLTASQLTSAFGQAYGNWSTTRNWSRVVFVFADGKRLIVENSDDKPTYLYSPWQGDYDGLKFSSTSIRFGQLLNELTEGQFFPATVRDKNYALFTITNYLYKQKLLAEE</sequence>
<protein>
    <submittedName>
        <fullName evidence="3">YCF48-related protein</fullName>
    </submittedName>
</protein>
<gene>
    <name evidence="3" type="ORF">MWH26_04875</name>
</gene>
<evidence type="ECO:0000313" key="3">
    <source>
        <dbReference type="EMBL" id="UPL50242.1"/>
    </source>
</evidence>
<dbReference type="RefSeq" id="WP_247976280.1">
    <property type="nucleotide sequence ID" value="NZ_CP095848.1"/>
</dbReference>
<keyword evidence="4" id="KW-1185">Reference proteome</keyword>
<dbReference type="Pfam" id="PF15902">
    <property type="entry name" value="Sortilin-Vps10"/>
    <property type="match status" value="1"/>
</dbReference>
<proteinExistence type="predicted"/>
<dbReference type="InterPro" id="IPR015943">
    <property type="entry name" value="WD40/YVTN_repeat-like_dom_sf"/>
</dbReference>
<dbReference type="InterPro" id="IPR031778">
    <property type="entry name" value="Sortilin_N"/>
</dbReference>
<accession>A0ABY4JBP7</accession>
<dbReference type="Proteomes" id="UP000829647">
    <property type="component" value="Chromosome"/>
</dbReference>